<dbReference type="NCBIfam" id="NF008974">
    <property type="entry name" value="PRK12322.1"/>
    <property type="match status" value="1"/>
</dbReference>
<dbReference type="PANTHER" id="PTHR11993:SF10">
    <property type="entry name" value="NADH DEHYDROGENASE [UBIQUINONE] IRON-SULFUR PROTEIN 2, MITOCHONDRIAL"/>
    <property type="match status" value="1"/>
</dbReference>
<dbReference type="PANTHER" id="PTHR11993">
    <property type="entry name" value="NADH-UBIQUINONE OXIDOREDUCTASE 49 KDA SUBUNIT"/>
    <property type="match status" value="1"/>
</dbReference>
<evidence type="ECO:0000256" key="4">
    <source>
        <dbReference type="ARBA" id="ARBA00022967"/>
    </source>
</evidence>
<dbReference type="Proteomes" id="UP000295188">
    <property type="component" value="Unassembled WGS sequence"/>
</dbReference>
<comment type="subunit">
    <text evidence="6">NDH-1 is composed of 14 different subunits. Subunits NuoB, C, D, E, F, and G constitute the peripheral sector of the complex.</text>
</comment>
<evidence type="ECO:0000259" key="8">
    <source>
        <dbReference type="Pfam" id="PF00346"/>
    </source>
</evidence>
<keyword evidence="5 6" id="KW-0520">NAD</keyword>
<dbReference type="Pfam" id="PF00346">
    <property type="entry name" value="Complex1_49kDa"/>
    <property type="match status" value="1"/>
</dbReference>
<sequence length="365" mass="41033">MIKTETYQLSMGPVHPSTHGVLQVLLTLDGEKVIKAVPCMGYLHRGIEKLMEQRTYFQCLPYTDRLDYVSAMNNNFSYCHAVEKLAAIEVPEKAQYLRVIMAELNRIASHMIFIGSLAVDIGATTGMIYPFRDRERILDIFNELCGARMTYSYIRIGGVKNDLSAKIIDMINHFLSALPSMLDEYNDLLTGNEFFQHRLKGTSLLSAEQALHLGVTGPMLRASGVNYDLRKENTYSSYDDFDFSIPLGKTGDNLDRYIVRMQEITESAKIIRQALDGLPEGEFTAKVPRVLRPPKGEIYDTLEGPRGEVGYHIVSDGSAKPYRIHIRRPSFINLQALDTMCRGYLVGDVVVAMSTIDPILGEVDC</sequence>
<dbReference type="HAMAP" id="MF_01358">
    <property type="entry name" value="NDH1_NuoD"/>
    <property type="match status" value="1"/>
</dbReference>
<proteinExistence type="inferred from homology"/>
<evidence type="ECO:0000256" key="5">
    <source>
        <dbReference type="ARBA" id="ARBA00023027"/>
    </source>
</evidence>
<keyword evidence="10" id="KW-1185">Reference proteome</keyword>
<dbReference type="NCBIfam" id="NF004739">
    <property type="entry name" value="PRK06075.1"/>
    <property type="match status" value="1"/>
</dbReference>
<dbReference type="GO" id="GO:0050136">
    <property type="term" value="F:NADH dehydrogenase (quinone) (non-electrogenic) activity"/>
    <property type="evidence" value="ECO:0007669"/>
    <property type="project" value="UniProtKB-UniRule"/>
</dbReference>
<evidence type="ECO:0000256" key="6">
    <source>
        <dbReference type="HAMAP-Rule" id="MF_01358"/>
    </source>
</evidence>
<comment type="caution">
    <text evidence="9">The sequence shown here is derived from an EMBL/GenBank/DDBJ whole genome shotgun (WGS) entry which is preliminary data.</text>
</comment>
<reference evidence="9 10" key="1">
    <citation type="submission" date="2019-03" db="EMBL/GenBank/DDBJ databases">
        <title>Genomic Encyclopedia of Type Strains, Phase IV (KMG-IV): sequencing the most valuable type-strain genomes for metagenomic binning, comparative biology and taxonomic classification.</title>
        <authorList>
            <person name="Goeker M."/>
        </authorList>
    </citation>
    <scope>NUCLEOTIDE SEQUENCE [LARGE SCALE GENOMIC DNA]</scope>
    <source>
        <strain evidence="9 10">DSM 20467</strain>
    </source>
</reference>
<dbReference type="InterPro" id="IPR022885">
    <property type="entry name" value="NDH1_su_D/H"/>
</dbReference>
<dbReference type="EC" id="7.1.1.-" evidence="6"/>
<feature type="domain" description="NADH-quinone oxidoreductase subunit D" evidence="8">
    <location>
        <begin position="120"/>
        <end position="294"/>
    </location>
</feature>
<comment type="catalytic activity">
    <reaction evidence="6">
        <text>a quinone + NADH + 5 H(+)(in) = a quinol + NAD(+) + 4 H(+)(out)</text>
        <dbReference type="Rhea" id="RHEA:57888"/>
        <dbReference type="ChEBI" id="CHEBI:15378"/>
        <dbReference type="ChEBI" id="CHEBI:24646"/>
        <dbReference type="ChEBI" id="CHEBI:57540"/>
        <dbReference type="ChEBI" id="CHEBI:57945"/>
        <dbReference type="ChEBI" id="CHEBI:132124"/>
    </reaction>
</comment>
<evidence type="ECO:0000313" key="10">
    <source>
        <dbReference type="Proteomes" id="UP000295188"/>
    </source>
</evidence>
<dbReference type="OrthoDB" id="9801496at2"/>
<dbReference type="Gene3D" id="1.10.645.10">
    <property type="entry name" value="Cytochrome-c3 Hydrogenase, chain B"/>
    <property type="match status" value="1"/>
</dbReference>
<dbReference type="AlphaFoldDB" id="A0A4R3K902"/>
<dbReference type="PROSITE" id="PS00535">
    <property type="entry name" value="COMPLEX1_49K"/>
    <property type="match status" value="1"/>
</dbReference>
<comment type="subcellular location">
    <subcellularLocation>
        <location evidence="6">Cell membrane</location>
        <topology evidence="6">Peripheral membrane protein</topology>
        <orientation evidence="6">Cytoplasmic side</orientation>
    </subcellularLocation>
</comment>
<keyword evidence="6" id="KW-1003">Cell membrane</keyword>
<dbReference type="GO" id="GO:0048038">
    <property type="term" value="F:quinone binding"/>
    <property type="evidence" value="ECO:0007669"/>
    <property type="project" value="UniProtKB-KW"/>
</dbReference>
<dbReference type="InterPro" id="IPR029014">
    <property type="entry name" value="NiFe-Hase_large"/>
</dbReference>
<keyword evidence="3 6" id="KW-0874">Quinone</keyword>
<keyword evidence="6" id="KW-0472">Membrane</keyword>
<keyword evidence="2 6" id="KW-0813">Transport</keyword>
<comment type="function">
    <text evidence="6">NDH-1 shuttles electrons from NADH, via FMN and iron-sulfur (Fe-S) centers, to quinones in the respiratory chain. The immediate electron acceptor for the enzyme in this species is believed to be a menaquinone. Couples the redox reaction to proton translocation (for every two electrons transferred, four hydrogen ions are translocated across the cytoplasmic membrane), and thus conserves the redox energy in a proton gradient.</text>
</comment>
<dbReference type="GO" id="GO:0051287">
    <property type="term" value="F:NAD binding"/>
    <property type="evidence" value="ECO:0007669"/>
    <property type="project" value="InterPro"/>
</dbReference>
<name>A0A4R3K902_9FIRM</name>
<dbReference type="EMBL" id="SMAA01000007">
    <property type="protein sequence ID" value="TCS79369.1"/>
    <property type="molecule type" value="Genomic_DNA"/>
</dbReference>
<evidence type="ECO:0000256" key="3">
    <source>
        <dbReference type="ARBA" id="ARBA00022719"/>
    </source>
</evidence>
<keyword evidence="4 6" id="KW-1278">Translocase</keyword>
<dbReference type="InterPro" id="IPR014029">
    <property type="entry name" value="NADH_UbQ_OxRdtase_49kDa_CS"/>
</dbReference>
<evidence type="ECO:0000313" key="9">
    <source>
        <dbReference type="EMBL" id="TCS79369.1"/>
    </source>
</evidence>
<dbReference type="InterPro" id="IPR001135">
    <property type="entry name" value="NADH_Q_OxRdtase_suD"/>
</dbReference>
<accession>A0A4R3K902</accession>
<evidence type="ECO:0000256" key="1">
    <source>
        <dbReference type="ARBA" id="ARBA00005769"/>
    </source>
</evidence>
<evidence type="ECO:0000256" key="7">
    <source>
        <dbReference type="RuleBase" id="RU003685"/>
    </source>
</evidence>
<organism evidence="9 10">
    <name type="scientific">Pectinatus cerevisiiphilus</name>
    <dbReference type="NCBI Taxonomy" id="86956"/>
    <lineage>
        <taxon>Bacteria</taxon>
        <taxon>Bacillati</taxon>
        <taxon>Bacillota</taxon>
        <taxon>Negativicutes</taxon>
        <taxon>Selenomonadales</taxon>
        <taxon>Selenomonadaceae</taxon>
        <taxon>Pectinatus</taxon>
    </lineage>
</organism>
<dbReference type="RefSeq" id="WP_132549200.1">
    <property type="nucleotide sequence ID" value="NZ_SMAA01000007.1"/>
</dbReference>
<protein>
    <recommendedName>
        <fullName evidence="6">NADH-quinone oxidoreductase subunit D</fullName>
        <ecNumber evidence="6">7.1.1.-</ecNumber>
    </recommendedName>
    <alternativeName>
        <fullName evidence="6">NADH dehydrogenase I subunit D</fullName>
    </alternativeName>
    <alternativeName>
        <fullName evidence="6">NDH-1 subunit D</fullName>
    </alternativeName>
</protein>
<gene>
    <name evidence="6" type="primary">nuoD</name>
    <name evidence="9" type="ORF">EDC37_107136</name>
</gene>
<dbReference type="SUPFAM" id="SSF56762">
    <property type="entry name" value="HydB/Nqo4-like"/>
    <property type="match status" value="1"/>
</dbReference>
<dbReference type="GO" id="GO:0005886">
    <property type="term" value="C:plasma membrane"/>
    <property type="evidence" value="ECO:0007669"/>
    <property type="project" value="UniProtKB-SubCell"/>
</dbReference>
<comment type="similarity">
    <text evidence="1 6 7">Belongs to the complex I 49 kDa subunit family.</text>
</comment>
<evidence type="ECO:0000256" key="2">
    <source>
        <dbReference type="ARBA" id="ARBA00022448"/>
    </source>
</evidence>